<reference evidence="3 4" key="1">
    <citation type="submission" date="2020-08" db="EMBL/GenBank/DDBJ databases">
        <authorList>
            <person name="Liu C."/>
            <person name="Sun Q."/>
        </authorList>
    </citation>
    <scope>NUCLEOTIDE SEQUENCE [LARGE SCALE GENOMIC DNA]</scope>
    <source>
        <strain evidence="3 4">NSJ-29</strain>
    </source>
</reference>
<evidence type="ECO:0000313" key="4">
    <source>
        <dbReference type="Proteomes" id="UP000515860"/>
    </source>
</evidence>
<gene>
    <name evidence="3" type="ORF">H9Q79_01030</name>
</gene>
<dbReference type="InterPro" id="IPR051450">
    <property type="entry name" value="Gfo/Idh/MocA_Oxidoreductases"/>
</dbReference>
<dbReference type="EMBL" id="CP060635">
    <property type="protein sequence ID" value="QNM08922.1"/>
    <property type="molecule type" value="Genomic_DNA"/>
</dbReference>
<organism evidence="3 4">
    <name type="scientific">Wansuia hejianensis</name>
    <dbReference type="NCBI Taxonomy" id="2763667"/>
    <lineage>
        <taxon>Bacteria</taxon>
        <taxon>Bacillati</taxon>
        <taxon>Bacillota</taxon>
        <taxon>Clostridia</taxon>
        <taxon>Lachnospirales</taxon>
        <taxon>Lachnospiraceae</taxon>
        <taxon>Wansuia</taxon>
    </lineage>
</organism>
<dbReference type="Pfam" id="PF01408">
    <property type="entry name" value="GFO_IDH_MocA"/>
    <property type="match status" value="1"/>
</dbReference>
<dbReference type="GO" id="GO:0000166">
    <property type="term" value="F:nucleotide binding"/>
    <property type="evidence" value="ECO:0007669"/>
    <property type="project" value="InterPro"/>
</dbReference>
<dbReference type="AlphaFoldDB" id="A0A7G9GDP0"/>
<dbReference type="RefSeq" id="WP_249329027.1">
    <property type="nucleotide sequence ID" value="NZ_CP060635.1"/>
</dbReference>
<dbReference type="Proteomes" id="UP000515860">
    <property type="component" value="Chromosome"/>
</dbReference>
<dbReference type="PANTHER" id="PTHR43377">
    <property type="entry name" value="BILIVERDIN REDUCTASE A"/>
    <property type="match status" value="1"/>
</dbReference>
<dbReference type="InterPro" id="IPR055170">
    <property type="entry name" value="GFO_IDH_MocA-like_dom"/>
</dbReference>
<feature type="domain" description="Gfo/Idh/MocA-like oxidoreductase N-terminal" evidence="1">
    <location>
        <begin position="10"/>
        <end position="127"/>
    </location>
</feature>
<evidence type="ECO:0000259" key="2">
    <source>
        <dbReference type="Pfam" id="PF22725"/>
    </source>
</evidence>
<accession>A0A7G9GDP0</accession>
<dbReference type="Gene3D" id="3.40.50.720">
    <property type="entry name" value="NAD(P)-binding Rossmann-like Domain"/>
    <property type="match status" value="1"/>
</dbReference>
<dbReference type="InterPro" id="IPR000683">
    <property type="entry name" value="Gfo/Idh/MocA-like_OxRdtase_N"/>
</dbReference>
<dbReference type="SUPFAM" id="SSF51735">
    <property type="entry name" value="NAD(P)-binding Rossmann-fold domains"/>
    <property type="match status" value="1"/>
</dbReference>
<dbReference type="Gene3D" id="3.30.360.10">
    <property type="entry name" value="Dihydrodipicolinate Reductase, domain 2"/>
    <property type="match status" value="1"/>
</dbReference>
<evidence type="ECO:0000259" key="1">
    <source>
        <dbReference type="Pfam" id="PF01408"/>
    </source>
</evidence>
<proteinExistence type="predicted"/>
<dbReference type="Pfam" id="PF22725">
    <property type="entry name" value="GFO_IDH_MocA_C3"/>
    <property type="match status" value="1"/>
</dbReference>
<protein>
    <submittedName>
        <fullName evidence="3">Gfo/Idh/MocA family oxidoreductase</fullName>
    </submittedName>
</protein>
<feature type="domain" description="GFO/IDH/MocA-like oxidoreductase" evidence="2">
    <location>
        <begin position="135"/>
        <end position="256"/>
    </location>
</feature>
<dbReference type="KEGG" id="whj:H9Q79_01030"/>
<evidence type="ECO:0000313" key="3">
    <source>
        <dbReference type="EMBL" id="QNM08922.1"/>
    </source>
</evidence>
<dbReference type="InterPro" id="IPR036291">
    <property type="entry name" value="NAD(P)-bd_dom_sf"/>
</dbReference>
<dbReference type="SUPFAM" id="SSF55347">
    <property type="entry name" value="Glyceraldehyde-3-phosphate dehydrogenase-like, C-terminal domain"/>
    <property type="match status" value="1"/>
</dbReference>
<keyword evidence="4" id="KW-1185">Reference proteome</keyword>
<sequence>MKGKRMNELNFCVAGAGSIGRRHLRLLKERGDIRLSVVEPSEKSWARIVEEMGEFRRFHTLEEALVSGNLDAVVIATPHGMHAEMSIQALDAGVNVFCEKPMSDSVEECMAMQEAVQRSGKVFSVGFMFHFDPFIRKIREILMSGRIGTPVHFYSRLGTYNTLLCSVSRHQAYTPYSIIMDCIHDTDLLCWLTGRVPDYVFMNGIQAGALELTSAPNVIDAVYRYADGTFAAHSHFNYVQHPQVHTLEITGDRGYIQGDFMTARITAATFGGEMEIVTAERQFDDVYRAEWEWFVKAVRGETSPENPAASAILPTLLMHAQMESARNGREADVREIAGRYGFL</sequence>
<dbReference type="PANTHER" id="PTHR43377:SF1">
    <property type="entry name" value="BILIVERDIN REDUCTASE A"/>
    <property type="match status" value="1"/>
</dbReference>
<name>A0A7G9GDP0_9FIRM</name>